<keyword evidence="2" id="KW-1185">Reference proteome</keyword>
<dbReference type="Proteomes" id="UP000245626">
    <property type="component" value="Unassembled WGS sequence"/>
</dbReference>
<evidence type="ECO:0000313" key="2">
    <source>
        <dbReference type="Proteomes" id="UP000245626"/>
    </source>
</evidence>
<reference evidence="1 2" key="1">
    <citation type="journal article" date="2018" name="Mol. Biol. Evol.">
        <title>Broad Genomic Sampling Reveals a Smut Pathogenic Ancestry of the Fungal Clade Ustilaginomycotina.</title>
        <authorList>
            <person name="Kijpornyongpan T."/>
            <person name="Mondo S.J."/>
            <person name="Barry K."/>
            <person name="Sandor L."/>
            <person name="Lee J."/>
            <person name="Lipzen A."/>
            <person name="Pangilinan J."/>
            <person name="LaButti K."/>
            <person name="Hainaut M."/>
            <person name="Henrissat B."/>
            <person name="Grigoriev I.V."/>
            <person name="Spatafora J.W."/>
            <person name="Aime M.C."/>
        </authorList>
    </citation>
    <scope>NUCLEOTIDE SEQUENCE [LARGE SCALE GENOMIC DNA]</scope>
    <source>
        <strain evidence="1 2">SA 807</strain>
    </source>
</reference>
<dbReference type="EMBL" id="KZ819769">
    <property type="protein sequence ID" value="PWN52577.1"/>
    <property type="molecule type" value="Genomic_DNA"/>
</dbReference>
<sequence>MTATTTQLARNLSIEPRRWYQRGWADHGWLKTFHTFSFASYHDDRHVRFSNLRVINEDRVSPGTGFGTHPHREAEIFSIVLSGSLEHRDSMGNVEKLSRGDVQFTSAGTGIRHSERNGSGEEEVHFLQIWYNPDVRGLKPTYYTAHIPDEEKRDNLKTLIRPFETFDEKERSETGDLDRGRAIPSHASLVTRSSILSPGSEVQHTFGEDSGILEEGKERWAYIHLAQTSGYKDPEIKEVGFKGGEAILHIANGDVRLNEGDGAYIKGGKVGEKLVIRSVGAKDAEFVLFDLRPE</sequence>
<name>A0ACD0P3E9_9BASI</name>
<protein>
    <submittedName>
        <fullName evidence="1">RmlC-like cupin</fullName>
    </submittedName>
</protein>
<organism evidence="1 2">
    <name type="scientific">Violaceomyces palustris</name>
    <dbReference type="NCBI Taxonomy" id="1673888"/>
    <lineage>
        <taxon>Eukaryota</taxon>
        <taxon>Fungi</taxon>
        <taxon>Dikarya</taxon>
        <taxon>Basidiomycota</taxon>
        <taxon>Ustilaginomycotina</taxon>
        <taxon>Ustilaginomycetes</taxon>
        <taxon>Violaceomycetales</taxon>
        <taxon>Violaceomycetaceae</taxon>
        <taxon>Violaceomyces</taxon>
    </lineage>
</organism>
<accession>A0ACD0P3E9</accession>
<proteinExistence type="predicted"/>
<gene>
    <name evidence="1" type="ORF">IE53DRAFT_384986</name>
</gene>
<evidence type="ECO:0000313" key="1">
    <source>
        <dbReference type="EMBL" id="PWN52577.1"/>
    </source>
</evidence>